<keyword evidence="2" id="KW-1185">Reference proteome</keyword>
<dbReference type="Proteomes" id="UP001359559">
    <property type="component" value="Unassembled WGS sequence"/>
</dbReference>
<proteinExistence type="predicted"/>
<accession>A0AAN9ICP5</accession>
<sequence length="80" mass="8987">MEPIRLNPFLVKPLSISSLLLPLQSLFASSYPSFESSENRLCNHFVLAPTIPFDDGIVRDVANELRVQSSYFVGGDRLFN</sequence>
<dbReference type="AlphaFoldDB" id="A0AAN9ICP5"/>
<gene>
    <name evidence="1" type="ORF">RJT34_28657</name>
</gene>
<reference evidence="1 2" key="1">
    <citation type="submission" date="2024-01" db="EMBL/GenBank/DDBJ databases">
        <title>The genomes of 5 underutilized Papilionoideae crops provide insights into root nodulation and disease resistance.</title>
        <authorList>
            <person name="Yuan L."/>
        </authorList>
    </citation>
    <scope>NUCLEOTIDE SEQUENCE [LARGE SCALE GENOMIC DNA]</scope>
    <source>
        <strain evidence="1">LY-2023</strain>
        <tissue evidence="1">Leaf</tissue>
    </source>
</reference>
<comment type="caution">
    <text evidence="1">The sequence shown here is derived from an EMBL/GenBank/DDBJ whole genome shotgun (WGS) entry which is preliminary data.</text>
</comment>
<organism evidence="1 2">
    <name type="scientific">Clitoria ternatea</name>
    <name type="common">Butterfly pea</name>
    <dbReference type="NCBI Taxonomy" id="43366"/>
    <lineage>
        <taxon>Eukaryota</taxon>
        <taxon>Viridiplantae</taxon>
        <taxon>Streptophyta</taxon>
        <taxon>Embryophyta</taxon>
        <taxon>Tracheophyta</taxon>
        <taxon>Spermatophyta</taxon>
        <taxon>Magnoliopsida</taxon>
        <taxon>eudicotyledons</taxon>
        <taxon>Gunneridae</taxon>
        <taxon>Pentapetalae</taxon>
        <taxon>rosids</taxon>
        <taxon>fabids</taxon>
        <taxon>Fabales</taxon>
        <taxon>Fabaceae</taxon>
        <taxon>Papilionoideae</taxon>
        <taxon>50 kb inversion clade</taxon>
        <taxon>NPAAA clade</taxon>
        <taxon>indigoferoid/millettioid clade</taxon>
        <taxon>Phaseoleae</taxon>
        <taxon>Clitoria</taxon>
    </lineage>
</organism>
<name>A0AAN9ICP5_CLITE</name>
<protein>
    <submittedName>
        <fullName evidence="1">Uncharacterized protein</fullName>
    </submittedName>
</protein>
<evidence type="ECO:0000313" key="2">
    <source>
        <dbReference type="Proteomes" id="UP001359559"/>
    </source>
</evidence>
<evidence type="ECO:0000313" key="1">
    <source>
        <dbReference type="EMBL" id="KAK7272200.1"/>
    </source>
</evidence>
<dbReference type="EMBL" id="JAYKXN010000007">
    <property type="protein sequence ID" value="KAK7272200.1"/>
    <property type="molecule type" value="Genomic_DNA"/>
</dbReference>